<dbReference type="GO" id="GO:0016787">
    <property type="term" value="F:hydrolase activity"/>
    <property type="evidence" value="ECO:0007669"/>
    <property type="project" value="UniProtKB-KW"/>
</dbReference>
<dbReference type="InterPro" id="IPR015797">
    <property type="entry name" value="NUDIX_hydrolase-like_dom_sf"/>
</dbReference>
<geneLocation type="plasmid" evidence="1 2">
    <name>pACHL01</name>
</geneLocation>
<dbReference type="SUPFAM" id="SSF55811">
    <property type="entry name" value="Nudix"/>
    <property type="match status" value="1"/>
</dbReference>
<evidence type="ECO:0000313" key="1">
    <source>
        <dbReference type="EMBL" id="ACL41922.1"/>
    </source>
</evidence>
<protein>
    <submittedName>
        <fullName evidence="1">NUDIX hydrolase</fullName>
    </submittedName>
</protein>
<dbReference type="RefSeq" id="WP_012622939.1">
    <property type="nucleotide sequence ID" value="NC_011879.1"/>
</dbReference>
<organism evidence="1 2">
    <name type="scientific">Pseudarthrobacter chlorophenolicus (strain ATCC 700700 / DSM 12829 / CIP 107037 / JCM 12360 / KCTC 9906 / NCIMB 13794 / A6)</name>
    <name type="common">Arthrobacter chlorophenolicus</name>
    <dbReference type="NCBI Taxonomy" id="452863"/>
    <lineage>
        <taxon>Bacteria</taxon>
        <taxon>Bacillati</taxon>
        <taxon>Actinomycetota</taxon>
        <taxon>Actinomycetes</taxon>
        <taxon>Micrococcales</taxon>
        <taxon>Micrococcaceae</taxon>
        <taxon>Pseudarthrobacter</taxon>
    </lineage>
</organism>
<proteinExistence type="predicted"/>
<dbReference type="HOGENOM" id="CLU_1248509_0_0_11"/>
<dbReference type="KEGG" id="ach:Achl_3971"/>
<dbReference type="Proteomes" id="UP000002505">
    <property type="component" value="Plasmid pACHL01"/>
</dbReference>
<reference evidence="1" key="1">
    <citation type="submission" date="2009-01" db="EMBL/GenBank/DDBJ databases">
        <title>Complete sequence of plasmid1 of Arthrobacter chlorophenolicus A6.</title>
        <authorList>
            <consortium name="US DOE Joint Genome Institute"/>
            <person name="Lucas S."/>
            <person name="Copeland A."/>
            <person name="Lapidus A."/>
            <person name="Glavina del Rio T."/>
            <person name="Tice H."/>
            <person name="Bruce D."/>
            <person name="Goodwin L."/>
            <person name="Pitluck S."/>
            <person name="Goltsman E."/>
            <person name="Clum A."/>
            <person name="Larimer F."/>
            <person name="Land M."/>
            <person name="Hauser L."/>
            <person name="Kyrpides N."/>
            <person name="Mikhailova N."/>
            <person name="Jansson J."/>
            <person name="Richardson P."/>
        </authorList>
    </citation>
    <scope>NUCLEOTIDE SEQUENCE [LARGE SCALE GENOMIC DNA]</scope>
    <source>
        <strain evidence="1">A6</strain>
        <plasmid evidence="1">pACHL01</plasmid>
    </source>
</reference>
<sequence length="196" mass="21024">MTIITDTATPITRLGGRTALQNAFIRVDVDNVILPDGRTGEYSVITGGTGLGALTIPLVTAAGGHFFGFINQYRYPVKTTLLEFPAGGTDSFSAAEAGRELFEETGLTLTDATFLGTTYPDPLLNCEVAVWLSRQPEEALAVTHREEESGGVLLWYSHEEVREMIRCGLIRSGITLSALMMLEVSGLLTGPGGVRD</sequence>
<dbReference type="OrthoDB" id="177518at2"/>
<keyword evidence="1" id="KW-0614">Plasmid</keyword>
<keyword evidence="1" id="KW-0378">Hydrolase</keyword>
<dbReference type="AlphaFoldDB" id="B8HHM5"/>
<dbReference type="Gene3D" id="3.90.79.10">
    <property type="entry name" value="Nucleoside Triphosphate Pyrophosphohydrolase"/>
    <property type="match status" value="1"/>
</dbReference>
<keyword evidence="2" id="KW-1185">Reference proteome</keyword>
<gene>
    <name evidence="1" type="ordered locus">Achl_3971</name>
</gene>
<dbReference type="EMBL" id="CP001342">
    <property type="protein sequence ID" value="ACL41922.1"/>
    <property type="molecule type" value="Genomic_DNA"/>
</dbReference>
<accession>B8HHM5</accession>
<dbReference type="CDD" id="cd03424">
    <property type="entry name" value="NUDIX_ADPRase_Nudt5_UGPPase_Nudt14"/>
    <property type="match status" value="1"/>
</dbReference>
<name>B8HHM5_PSECP</name>
<evidence type="ECO:0000313" key="2">
    <source>
        <dbReference type="Proteomes" id="UP000002505"/>
    </source>
</evidence>